<dbReference type="GO" id="GO:0009311">
    <property type="term" value="P:oligosaccharide metabolic process"/>
    <property type="evidence" value="ECO:0007669"/>
    <property type="project" value="InterPro"/>
</dbReference>
<dbReference type="InterPro" id="IPR054491">
    <property type="entry name" value="MGH1-like_GH"/>
</dbReference>
<evidence type="ECO:0000256" key="1">
    <source>
        <dbReference type="SAM" id="MobiDB-lite"/>
    </source>
</evidence>
<accession>A0A4R5QAN3</accession>
<dbReference type="Proteomes" id="UP000295096">
    <property type="component" value="Unassembled WGS sequence"/>
</dbReference>
<evidence type="ECO:0000259" key="2">
    <source>
        <dbReference type="Pfam" id="PF22422"/>
    </source>
</evidence>
<dbReference type="Gene3D" id="1.50.10.10">
    <property type="match status" value="1"/>
</dbReference>
<dbReference type="PANTHER" id="PTHR10412:SF10">
    <property type="entry name" value="GLYCOSYL HYDROLASE FAMILY 63 C-TERMINAL DOMAIN-CONTAINING PROTEIN"/>
    <property type="match status" value="1"/>
</dbReference>
<dbReference type="EMBL" id="SMSJ01000044">
    <property type="protein sequence ID" value="TDH60124.1"/>
    <property type="molecule type" value="Genomic_DNA"/>
</dbReference>
<organism evidence="3 4">
    <name type="scientific">Dankookia rubra</name>
    <dbReference type="NCBI Taxonomy" id="1442381"/>
    <lineage>
        <taxon>Bacteria</taxon>
        <taxon>Pseudomonadati</taxon>
        <taxon>Pseudomonadota</taxon>
        <taxon>Alphaproteobacteria</taxon>
        <taxon>Acetobacterales</taxon>
        <taxon>Roseomonadaceae</taxon>
        <taxon>Dankookia</taxon>
    </lineage>
</organism>
<dbReference type="Pfam" id="PF22422">
    <property type="entry name" value="MGH1-like_GH"/>
    <property type="match status" value="1"/>
</dbReference>
<sequence length="918" mass="103227">MPDDRSGGVPPPHLLETAEGRRLVVADSAGWRAWGPYLSERQWGTVREDYSPGGTAWDYFPHDHARSRAYRWGEDGIAGFSDAHQRWCLALALWNGRDPILKERLFGLTNEEGNHGEDVKELYYYLDGTPTHAYMRMLYKYPQAAFPYADLVAENARRRGRAQPEYELIDTGVFDAQRYFDVTVEYAKAAPDDILMRVTVENRGPEAATLHVLPQLWARNTWSWAEGAPRPLLRATGGGAVEADHPEAPPLRFLPLQPAELLFCENETNPGRLHGADIPGHFKDGINDYVAGGRHDAVSPLREGTKCAALTRLDLVAGGRAVLRFRLGPATGATAPSESGFDTLLEGRRAEADAFYAVLQRDIADPDARAVQRQALAGMLWSKQFYRFDVRRWLAGDPAQPPPPEGRRRGRDSDWQHLDNADILSMPDTWEYPWYAAWDLAFHSVTFALIDPEFAKQQLVLLTREWYMHPNGQLPAYEWAFGDVNPPVHAWAAWRVYRMDQALTGRADRAFLERVFHKLMLNFTWWVNRKDAEGRNIFQGGFLGLDNIGVFDRSAPLPTSGFINQADGTAWMAMYTLNLMRIALELATEDPVYEDVASKFFEHFLYIAGAMTNIGDEGIGLWDDCDEFYYDVLNLPGGQRVPLRVRSMVGLIPLCAVEVLECDTLERFPAFTARAQWMLCNRPELAGLVSRWTEPGKGNRLLLSLLRRHRMKASLRRMLDEAEFLSGHGIRSVSKAHAAAPFEIDLGGMRFTVDYEPGESTTKVFGGNSNWRGPVWMPLNFLIVEALYEFERFYGEAFRVEHPSGSDRFQTLPEIARDLSGRLAGLFLRGPDGRRPVLGDSPLLQNDPHFRDLIPFHEYFHGDSGKGLGAAHQTGWTGLVALLLQPRVNRMGSLMAVAQTPEEMPTPGSASADRAAQP</sequence>
<gene>
    <name evidence="3" type="ORF">E2C06_23600</name>
</gene>
<dbReference type="OrthoDB" id="9781878at2"/>
<keyword evidence="4" id="KW-1185">Reference proteome</keyword>
<evidence type="ECO:0000313" key="3">
    <source>
        <dbReference type="EMBL" id="TDH60124.1"/>
    </source>
</evidence>
<dbReference type="PANTHER" id="PTHR10412">
    <property type="entry name" value="MANNOSYL-OLIGOSACCHARIDE GLUCOSIDASE"/>
    <property type="match status" value="1"/>
</dbReference>
<dbReference type="SUPFAM" id="SSF48208">
    <property type="entry name" value="Six-hairpin glycosidases"/>
    <property type="match status" value="1"/>
</dbReference>
<dbReference type="InterPro" id="IPR004888">
    <property type="entry name" value="Glycoside_hydrolase_63"/>
</dbReference>
<dbReference type="GO" id="GO:0004573">
    <property type="term" value="F:Glc3Man9GlcNAc2 oligosaccharide glucosidase activity"/>
    <property type="evidence" value="ECO:0007669"/>
    <property type="project" value="InterPro"/>
</dbReference>
<feature type="domain" description="Mannosylglycerate hydrolase MGH1-like glycoside hydrolase" evidence="2">
    <location>
        <begin position="432"/>
        <end position="535"/>
    </location>
</feature>
<dbReference type="RefSeq" id="WP_133291053.1">
    <property type="nucleotide sequence ID" value="NZ_SMSJ01000044.1"/>
</dbReference>
<proteinExistence type="predicted"/>
<protein>
    <submittedName>
        <fullName evidence="3">Glucosidase</fullName>
    </submittedName>
</protein>
<evidence type="ECO:0000313" key="4">
    <source>
        <dbReference type="Proteomes" id="UP000295096"/>
    </source>
</evidence>
<dbReference type="InterPro" id="IPR008928">
    <property type="entry name" value="6-hairpin_glycosidase_sf"/>
</dbReference>
<dbReference type="AlphaFoldDB" id="A0A4R5QAN3"/>
<dbReference type="InterPro" id="IPR012341">
    <property type="entry name" value="6hp_glycosidase-like_sf"/>
</dbReference>
<comment type="caution">
    <text evidence="3">The sequence shown here is derived from an EMBL/GenBank/DDBJ whole genome shotgun (WGS) entry which is preliminary data.</text>
</comment>
<reference evidence="3 4" key="1">
    <citation type="journal article" date="2016" name="J. Microbiol.">
        <title>Dankookia rubra gen. nov., sp. nov., an alphaproteobacterium isolated from sediment of a shallow stream.</title>
        <authorList>
            <person name="Kim W.H."/>
            <person name="Kim D.H."/>
            <person name="Kang K."/>
            <person name="Ahn T.Y."/>
        </authorList>
    </citation>
    <scope>NUCLEOTIDE SEQUENCE [LARGE SCALE GENOMIC DNA]</scope>
    <source>
        <strain evidence="3 4">JCM30602</strain>
    </source>
</reference>
<name>A0A4R5QAN3_9PROT</name>
<feature type="region of interest" description="Disordered" evidence="1">
    <location>
        <begin position="899"/>
        <end position="918"/>
    </location>
</feature>